<keyword evidence="2" id="KW-1185">Reference proteome</keyword>
<protein>
    <recommendedName>
        <fullName evidence="3">KOW domain-containing protein</fullName>
    </recommendedName>
</protein>
<dbReference type="AlphaFoldDB" id="A0AA86N0I5"/>
<sequence length="376" mass="40073">MAHAYTPGLTVTEQARVRRRRLLPLAGTVIVQAGQQVAAKQVVARTSLPGKVYPVNVANQLGIAPDEILQYLTKQVGDPVEKDEIIAENKPLLKWLRTEIPSPIRGTVDAASPITGQILLREPPLVLDLLAYLDGVVAEVHGREGVTIEATCTLVQGIFGVGGETWGPIVMGVSSPEEPLSPDRLTPSMKGCVVVGGSFLSYDTMKRAKELGIIGLVVGGVHDKDIRTLLGYDLGVAITGTERIGFTLILTEGFGTIPMAARTFDLLSKYAGRQASVSGATQIRAGVIRPEIIIAQAIGDGVRNGVPGPGSKEGIQIGDHVRIIRDPLFGRIGEVSTLPSEPYRIATESLVRVLGVRFPDGKEILIPRANIEVIEG</sequence>
<gene>
    <name evidence="1" type="ORF">DNFV4_02854</name>
</gene>
<organism evidence="1 2">
    <name type="scientific">Nitrospira tepida</name>
    <dbReference type="NCBI Taxonomy" id="2973512"/>
    <lineage>
        <taxon>Bacteria</taxon>
        <taxon>Pseudomonadati</taxon>
        <taxon>Nitrospirota</taxon>
        <taxon>Nitrospiria</taxon>
        <taxon>Nitrospirales</taxon>
        <taxon>Nitrospiraceae</taxon>
        <taxon>Nitrospira</taxon>
    </lineage>
</organism>
<evidence type="ECO:0000313" key="2">
    <source>
        <dbReference type="Proteomes" id="UP001179121"/>
    </source>
</evidence>
<evidence type="ECO:0000313" key="1">
    <source>
        <dbReference type="EMBL" id="CAI4032424.1"/>
    </source>
</evidence>
<dbReference type="KEGG" id="nti:DNFV4_02854"/>
<evidence type="ECO:0008006" key="3">
    <source>
        <dbReference type="Google" id="ProtNLM"/>
    </source>
</evidence>
<proteinExistence type="predicted"/>
<reference evidence="1" key="1">
    <citation type="submission" date="2022-10" db="EMBL/GenBank/DDBJ databases">
        <authorList>
            <person name="Koch H."/>
        </authorList>
    </citation>
    <scope>NUCLEOTIDE SEQUENCE</scope>
    <source>
        <strain evidence="1">DNF</strain>
    </source>
</reference>
<dbReference type="RefSeq" id="WP_289269146.1">
    <property type="nucleotide sequence ID" value="NZ_OX365700.1"/>
</dbReference>
<dbReference type="EMBL" id="OX365700">
    <property type="protein sequence ID" value="CAI4032424.1"/>
    <property type="molecule type" value="Genomic_DNA"/>
</dbReference>
<dbReference type="Proteomes" id="UP001179121">
    <property type="component" value="Chromosome"/>
</dbReference>
<name>A0AA86N0I5_9BACT</name>
<accession>A0AA86N0I5</accession>